<protein>
    <recommendedName>
        <fullName evidence="4">Secreted protein</fullName>
    </recommendedName>
</protein>
<keyword evidence="3" id="KW-1185">Reference proteome</keyword>
<keyword evidence="1" id="KW-0812">Transmembrane</keyword>
<reference evidence="3" key="1">
    <citation type="submission" date="2023-07" db="EMBL/GenBank/DDBJ databases">
        <title>30 novel species of actinomycetes from the DSMZ collection.</title>
        <authorList>
            <person name="Nouioui I."/>
        </authorList>
    </citation>
    <scope>NUCLEOTIDE SEQUENCE [LARGE SCALE GENOMIC DNA]</scope>
    <source>
        <strain evidence="3">DSM 41699</strain>
    </source>
</reference>
<accession>A0ABU2U039</accession>
<name>A0ABU2U039_9ACTN</name>
<sequence length="186" mass="19306">MPQAVLALGVATVTASGCVWYLPAVADLRAGADRPASHRRAAAACLSGWATAGIVAVLLFVSEAWWMPSAVAAAGAAVTTGLRARAAVQRRRETREAAREWAELRHDQRPPDNGRAGKVVAVLIGTGLAAAVAAATLALVAGRGDGRGWWAVASVSSGVVGLFLTIAAVYGWGRRRRVDASSRRRS</sequence>
<feature type="transmembrane region" description="Helical" evidence="1">
    <location>
        <begin position="6"/>
        <end position="28"/>
    </location>
</feature>
<evidence type="ECO:0000313" key="3">
    <source>
        <dbReference type="Proteomes" id="UP001183809"/>
    </source>
</evidence>
<evidence type="ECO:0008006" key="4">
    <source>
        <dbReference type="Google" id="ProtNLM"/>
    </source>
</evidence>
<evidence type="ECO:0000256" key="1">
    <source>
        <dbReference type="SAM" id="Phobius"/>
    </source>
</evidence>
<feature type="transmembrane region" description="Helical" evidence="1">
    <location>
        <begin position="148"/>
        <end position="173"/>
    </location>
</feature>
<feature type="transmembrane region" description="Helical" evidence="1">
    <location>
        <begin position="40"/>
        <end position="59"/>
    </location>
</feature>
<dbReference type="EMBL" id="JAVREY010000037">
    <property type="protein sequence ID" value="MDT0466426.1"/>
    <property type="molecule type" value="Genomic_DNA"/>
</dbReference>
<dbReference type="RefSeq" id="WP_311697888.1">
    <property type="nucleotide sequence ID" value="NZ_JAVREY010000037.1"/>
</dbReference>
<feature type="transmembrane region" description="Helical" evidence="1">
    <location>
        <begin position="65"/>
        <end position="82"/>
    </location>
</feature>
<dbReference type="Proteomes" id="UP001183809">
    <property type="component" value="Unassembled WGS sequence"/>
</dbReference>
<organism evidence="2 3">
    <name type="scientific">Streptomyces gibsoniae</name>
    <dbReference type="NCBI Taxonomy" id="3075529"/>
    <lineage>
        <taxon>Bacteria</taxon>
        <taxon>Bacillati</taxon>
        <taxon>Actinomycetota</taxon>
        <taxon>Actinomycetes</taxon>
        <taxon>Kitasatosporales</taxon>
        <taxon>Streptomycetaceae</taxon>
        <taxon>Streptomyces</taxon>
    </lineage>
</organism>
<feature type="transmembrane region" description="Helical" evidence="1">
    <location>
        <begin position="119"/>
        <end position="142"/>
    </location>
</feature>
<keyword evidence="1" id="KW-0472">Membrane</keyword>
<comment type="caution">
    <text evidence="2">The sequence shown here is derived from an EMBL/GenBank/DDBJ whole genome shotgun (WGS) entry which is preliminary data.</text>
</comment>
<evidence type="ECO:0000313" key="2">
    <source>
        <dbReference type="EMBL" id="MDT0466426.1"/>
    </source>
</evidence>
<proteinExistence type="predicted"/>
<gene>
    <name evidence="2" type="ORF">RM764_26035</name>
</gene>
<keyword evidence="1" id="KW-1133">Transmembrane helix</keyword>